<keyword evidence="2 4" id="KW-0238">DNA-binding</keyword>
<evidence type="ECO:0000256" key="4">
    <source>
        <dbReference type="PROSITE-ProRule" id="PRU00335"/>
    </source>
</evidence>
<dbReference type="Pfam" id="PF13305">
    <property type="entry name" value="TetR_C_33"/>
    <property type="match status" value="1"/>
</dbReference>
<keyword evidence="9" id="KW-1185">Reference proteome</keyword>
<comment type="caution">
    <text evidence="7">The sequence shown here is derived from an EMBL/GenBank/DDBJ whole genome shotgun (WGS) entry which is preliminary data.</text>
</comment>
<evidence type="ECO:0000313" key="7">
    <source>
        <dbReference type="EMBL" id="MXP39039.1"/>
    </source>
</evidence>
<sequence>MAPRGAYHHGDLAAAAVDEALRLIDADASASFSLRALAERLGVAHRALYNHFADREALLAGVAARGFDMLADALVIAPDAPSFLAAYVRFALARPGLYDVMMARRHTAINGDPGLRAAVDRVIGAAVKGLATPGADDETQRREVMRIWMIAHGGIGLQRARMLRLRSDAEFAEEILRIAGF</sequence>
<dbReference type="OrthoDB" id="7056813at2"/>
<evidence type="ECO:0000313" key="9">
    <source>
        <dbReference type="Proteomes" id="UP000548685"/>
    </source>
</evidence>
<dbReference type="InterPro" id="IPR025996">
    <property type="entry name" value="MT1864/Rv1816-like_C"/>
</dbReference>
<protein>
    <submittedName>
        <fullName evidence="6">AcrR family transcriptional regulator</fullName>
    </submittedName>
    <submittedName>
        <fullName evidence="7">TetR family transcriptional regulator</fullName>
    </submittedName>
</protein>
<accession>A0A6I4UNG1</accession>
<dbReference type="Proteomes" id="UP000430021">
    <property type="component" value="Unassembled WGS sequence"/>
</dbReference>
<dbReference type="InterPro" id="IPR036271">
    <property type="entry name" value="Tet_transcr_reg_TetR-rel_C_sf"/>
</dbReference>
<dbReference type="Proteomes" id="UP000548685">
    <property type="component" value="Unassembled WGS sequence"/>
</dbReference>
<dbReference type="Gene3D" id="1.10.357.10">
    <property type="entry name" value="Tetracycline Repressor, domain 2"/>
    <property type="match status" value="1"/>
</dbReference>
<dbReference type="EMBL" id="JACICE010000002">
    <property type="protein sequence ID" value="MBB3775871.1"/>
    <property type="molecule type" value="Genomic_DNA"/>
</dbReference>
<gene>
    <name evidence="6" type="ORF">FHS52_001840</name>
    <name evidence="7" type="ORF">GRI59_10515</name>
</gene>
<reference evidence="7 8" key="1">
    <citation type="submission" date="2019-12" db="EMBL/GenBank/DDBJ databases">
        <title>Genomic-based taxomic classification of the family Erythrobacteraceae.</title>
        <authorList>
            <person name="Xu L."/>
        </authorList>
    </citation>
    <scope>NUCLEOTIDE SEQUENCE [LARGE SCALE GENOMIC DNA]</scope>
    <source>
        <strain evidence="7 8">JCM 10282</strain>
    </source>
</reference>
<dbReference type="InterPro" id="IPR001647">
    <property type="entry name" value="HTH_TetR"/>
</dbReference>
<keyword evidence="1" id="KW-0805">Transcription regulation</keyword>
<evidence type="ECO:0000256" key="3">
    <source>
        <dbReference type="ARBA" id="ARBA00023163"/>
    </source>
</evidence>
<evidence type="ECO:0000313" key="8">
    <source>
        <dbReference type="Proteomes" id="UP000430021"/>
    </source>
</evidence>
<dbReference type="SUPFAM" id="SSF46689">
    <property type="entry name" value="Homeodomain-like"/>
    <property type="match status" value="1"/>
</dbReference>
<dbReference type="InterPro" id="IPR009057">
    <property type="entry name" value="Homeodomain-like_sf"/>
</dbReference>
<dbReference type="GO" id="GO:0003677">
    <property type="term" value="F:DNA binding"/>
    <property type="evidence" value="ECO:0007669"/>
    <property type="project" value="UniProtKB-UniRule"/>
</dbReference>
<reference evidence="6 9" key="2">
    <citation type="submission" date="2020-08" db="EMBL/GenBank/DDBJ databases">
        <title>Genomic Encyclopedia of Type Strains, Phase IV (KMG-IV): sequencing the most valuable type-strain genomes for metagenomic binning, comparative biology and taxonomic classification.</title>
        <authorList>
            <person name="Goeker M."/>
        </authorList>
    </citation>
    <scope>NUCLEOTIDE SEQUENCE [LARGE SCALE GENOMIC DNA]</scope>
    <source>
        <strain evidence="6 9">DSM 8510</strain>
    </source>
</reference>
<dbReference type="Pfam" id="PF00440">
    <property type="entry name" value="TetR_N"/>
    <property type="match status" value="1"/>
</dbReference>
<dbReference type="RefSeq" id="WP_160761119.1">
    <property type="nucleotide sequence ID" value="NZ_BAAADZ010000010.1"/>
</dbReference>
<dbReference type="PROSITE" id="PS50977">
    <property type="entry name" value="HTH_TETR_2"/>
    <property type="match status" value="1"/>
</dbReference>
<evidence type="ECO:0000256" key="1">
    <source>
        <dbReference type="ARBA" id="ARBA00023015"/>
    </source>
</evidence>
<organism evidence="7 8">
    <name type="scientific">Erythrobacter ramosus</name>
    <dbReference type="NCBI Taxonomy" id="35811"/>
    <lineage>
        <taxon>Bacteria</taxon>
        <taxon>Pseudomonadati</taxon>
        <taxon>Pseudomonadota</taxon>
        <taxon>Alphaproteobacteria</taxon>
        <taxon>Sphingomonadales</taxon>
        <taxon>Erythrobacteraceae</taxon>
        <taxon>Erythrobacter/Porphyrobacter group</taxon>
        <taxon>Erythrobacter</taxon>
    </lineage>
</organism>
<evidence type="ECO:0000313" key="6">
    <source>
        <dbReference type="EMBL" id="MBB3775871.1"/>
    </source>
</evidence>
<dbReference type="AlphaFoldDB" id="A0A6I4UNG1"/>
<evidence type="ECO:0000256" key="2">
    <source>
        <dbReference type="ARBA" id="ARBA00023125"/>
    </source>
</evidence>
<feature type="domain" description="HTH tetR-type" evidence="5">
    <location>
        <begin position="10"/>
        <end position="70"/>
    </location>
</feature>
<evidence type="ECO:0000259" key="5">
    <source>
        <dbReference type="PROSITE" id="PS50977"/>
    </source>
</evidence>
<proteinExistence type="predicted"/>
<dbReference type="EMBL" id="WTYB01000002">
    <property type="protein sequence ID" value="MXP39039.1"/>
    <property type="molecule type" value="Genomic_DNA"/>
</dbReference>
<feature type="DNA-binding region" description="H-T-H motif" evidence="4">
    <location>
        <begin position="33"/>
        <end position="52"/>
    </location>
</feature>
<name>A0A6I4UNG1_9SPHN</name>
<keyword evidence="3" id="KW-0804">Transcription</keyword>
<dbReference type="SUPFAM" id="SSF48498">
    <property type="entry name" value="Tetracyclin repressor-like, C-terminal domain"/>
    <property type="match status" value="1"/>
</dbReference>